<evidence type="ECO:0000256" key="2">
    <source>
        <dbReference type="ARBA" id="ARBA00023002"/>
    </source>
</evidence>
<proteinExistence type="inferred from homology"/>
<sequence length="195" mass="20989">MTVATVAGVHEFIESRWSPRGYDDTATISSSEITEILDAGRWAPTWGRIQPVRFIVGLRGDDTFARLTTVLTRGNAGWAPRSSALILVSTTNDPADAKAHTYGAVDLGLAVGQMLVQARALGLHGHPMAGFDAAAAVEAFGIPDDKRPLVLLAVGRLAEEASLPDDIRERDTRERTRLPLTEVAFAGRWGEPYPG</sequence>
<feature type="domain" description="Nitroreductase" evidence="3">
    <location>
        <begin position="73"/>
        <end position="156"/>
    </location>
</feature>
<dbReference type="SUPFAM" id="SSF55469">
    <property type="entry name" value="FMN-dependent nitroreductase-like"/>
    <property type="match status" value="1"/>
</dbReference>
<dbReference type="PANTHER" id="PTHR43673">
    <property type="entry name" value="NAD(P)H NITROREDUCTASE YDGI-RELATED"/>
    <property type="match status" value="1"/>
</dbReference>
<name>D0LDH1_GORB4</name>
<organism evidence="4 5">
    <name type="scientific">Gordonia bronchialis (strain ATCC 25592 / DSM 43247 / BCRC 13721 / JCM 3198 / KCTC 3076 / NBRC 16047 / NCTC 10667)</name>
    <name type="common">Rhodococcus bronchialis</name>
    <dbReference type="NCBI Taxonomy" id="526226"/>
    <lineage>
        <taxon>Bacteria</taxon>
        <taxon>Bacillati</taxon>
        <taxon>Actinomycetota</taxon>
        <taxon>Actinomycetes</taxon>
        <taxon>Mycobacteriales</taxon>
        <taxon>Gordoniaceae</taxon>
        <taxon>Gordonia</taxon>
    </lineage>
</organism>
<dbReference type="CDD" id="cd02138">
    <property type="entry name" value="TdsD-like"/>
    <property type="match status" value="1"/>
</dbReference>
<keyword evidence="5" id="KW-1185">Reference proteome</keyword>
<evidence type="ECO:0000313" key="5">
    <source>
        <dbReference type="Proteomes" id="UP000001219"/>
    </source>
</evidence>
<dbReference type="InterPro" id="IPR000415">
    <property type="entry name" value="Nitroreductase-like"/>
</dbReference>
<dbReference type="PANTHER" id="PTHR43673:SF10">
    <property type="entry name" value="NADH DEHYDROGENASE_NAD(P)H NITROREDUCTASE XCC3605-RELATED"/>
    <property type="match status" value="1"/>
</dbReference>
<keyword evidence="2" id="KW-0560">Oxidoreductase</keyword>
<feature type="domain" description="Nitroreductase" evidence="3">
    <location>
        <begin position="13"/>
        <end position="57"/>
    </location>
</feature>
<evidence type="ECO:0000313" key="4">
    <source>
        <dbReference type="EMBL" id="ACY19791.1"/>
    </source>
</evidence>
<evidence type="ECO:0000256" key="1">
    <source>
        <dbReference type="ARBA" id="ARBA00007118"/>
    </source>
</evidence>
<dbReference type="HOGENOM" id="CLU_070764_6_1_11"/>
<dbReference type="STRING" id="526226.Gbro_0458"/>
<reference evidence="4 5" key="2">
    <citation type="journal article" date="2010" name="Stand. Genomic Sci.">
        <title>Complete genome sequence of Gordonia bronchialis type strain (3410).</title>
        <authorList>
            <person name="Ivanova N."/>
            <person name="Sikorski J."/>
            <person name="Jando M."/>
            <person name="Lapidus A."/>
            <person name="Nolan M."/>
            <person name="Lucas S."/>
            <person name="Del Rio T.G."/>
            <person name="Tice H."/>
            <person name="Copeland A."/>
            <person name="Cheng J.F."/>
            <person name="Chen F."/>
            <person name="Bruce D."/>
            <person name="Goodwin L."/>
            <person name="Pitluck S."/>
            <person name="Mavromatis K."/>
            <person name="Ovchinnikova G."/>
            <person name="Pati A."/>
            <person name="Chen A."/>
            <person name="Palaniappan K."/>
            <person name="Land M."/>
            <person name="Hauser L."/>
            <person name="Chang Y.J."/>
            <person name="Jeffries C.D."/>
            <person name="Chain P."/>
            <person name="Saunders E."/>
            <person name="Han C."/>
            <person name="Detter J.C."/>
            <person name="Brettin T."/>
            <person name="Rohde M."/>
            <person name="Goker M."/>
            <person name="Bristow J."/>
            <person name="Eisen J.A."/>
            <person name="Markowitz V."/>
            <person name="Hugenholtz P."/>
            <person name="Klenk H.P."/>
            <person name="Kyrpides N.C."/>
        </authorList>
    </citation>
    <scope>NUCLEOTIDE SEQUENCE [LARGE SCALE GENOMIC DNA]</scope>
    <source>
        <strain evidence="5">ATCC 25592 / DSM 43247 / BCRC 13721 / JCM 3198 / KCTC 3076 / NBRC 16047 / NCTC 10667</strain>
    </source>
</reference>
<reference evidence="5" key="1">
    <citation type="submission" date="2009-10" db="EMBL/GenBank/DDBJ databases">
        <title>The complete chromosome of Gordonia bronchialis DSM 43247.</title>
        <authorList>
            <consortium name="US DOE Joint Genome Institute (JGI-PGF)"/>
            <person name="Lucas S."/>
            <person name="Copeland A."/>
            <person name="Lapidus A."/>
            <person name="Glavina del Rio T."/>
            <person name="Dalin E."/>
            <person name="Tice H."/>
            <person name="Bruce D."/>
            <person name="Goodwin L."/>
            <person name="Pitluck S."/>
            <person name="Kyrpides N."/>
            <person name="Mavromatis K."/>
            <person name="Ivanova N."/>
            <person name="Ovchinnikova G."/>
            <person name="Saunders E."/>
            <person name="Brettin T."/>
            <person name="Detter J.C."/>
            <person name="Han C."/>
            <person name="Larimer F."/>
            <person name="Land M."/>
            <person name="Hauser L."/>
            <person name="Markowitz V."/>
            <person name="Cheng J.-F."/>
            <person name="Hugenholtz P."/>
            <person name="Woyke T."/>
            <person name="Wu D."/>
            <person name="Jando M."/>
            <person name="Schneider S."/>
            <person name="Goeker M."/>
            <person name="Klenk H.-P."/>
            <person name="Eisen J.A."/>
        </authorList>
    </citation>
    <scope>NUCLEOTIDE SEQUENCE [LARGE SCALE GENOMIC DNA]</scope>
    <source>
        <strain evidence="5">ATCC 25592 / DSM 43247 / BCRC 13721 / JCM 3198 / KCTC 3076 / NBRC 16047 / NCTC 10667</strain>
    </source>
</reference>
<dbReference type="AlphaFoldDB" id="D0LDH1"/>
<dbReference type="Proteomes" id="UP000001219">
    <property type="component" value="Chromosome"/>
</dbReference>
<dbReference type="Pfam" id="PF00881">
    <property type="entry name" value="Nitroreductase"/>
    <property type="match status" value="2"/>
</dbReference>
<gene>
    <name evidence="4" type="ordered locus">Gbro_0458</name>
</gene>
<protein>
    <submittedName>
        <fullName evidence="4">Nitroreductase</fullName>
    </submittedName>
</protein>
<dbReference type="EMBL" id="CP001802">
    <property type="protein sequence ID" value="ACY19791.1"/>
    <property type="molecule type" value="Genomic_DNA"/>
</dbReference>
<dbReference type="eggNOG" id="COG0778">
    <property type="taxonomic scope" value="Bacteria"/>
</dbReference>
<dbReference type="KEGG" id="gbr:Gbro_0458"/>
<evidence type="ECO:0000259" key="3">
    <source>
        <dbReference type="Pfam" id="PF00881"/>
    </source>
</evidence>
<accession>D0LDH1</accession>
<dbReference type="Gene3D" id="3.40.109.10">
    <property type="entry name" value="NADH Oxidase"/>
    <property type="match status" value="1"/>
</dbReference>
<dbReference type="GO" id="GO:0016491">
    <property type="term" value="F:oxidoreductase activity"/>
    <property type="evidence" value="ECO:0007669"/>
    <property type="project" value="UniProtKB-KW"/>
</dbReference>
<dbReference type="InterPro" id="IPR029479">
    <property type="entry name" value="Nitroreductase"/>
</dbReference>
<comment type="similarity">
    <text evidence="1">Belongs to the nitroreductase family.</text>
</comment>